<dbReference type="InterPro" id="IPR027417">
    <property type="entry name" value="P-loop_NTPase"/>
</dbReference>
<name>Q1JXG7_DESA6</name>
<feature type="binding site" evidence="8">
    <location>
        <begin position="20"/>
        <end position="27"/>
    </location>
    <ligand>
        <name>GTP</name>
        <dbReference type="ChEBI" id="CHEBI:37565"/>
    </ligand>
</feature>
<comment type="subunit">
    <text evidence="8">Monomer.</text>
</comment>
<reference evidence="13" key="2">
    <citation type="submission" date="2006-05" db="EMBL/GenBank/DDBJ databases">
        <title>Sequencing of the draft genome and assembly of Desulfuromonas acetoxidans DSM 684.</title>
        <authorList>
            <consortium name="US DOE Joint Genome Institute (JGI-PGF)"/>
            <person name="Copeland A."/>
            <person name="Lucas S."/>
            <person name="Lapidus A."/>
            <person name="Barry K."/>
            <person name="Detter J.C."/>
            <person name="Glavina del Rio T."/>
            <person name="Hammon N."/>
            <person name="Israni S."/>
            <person name="Dalin E."/>
            <person name="Tice H."/>
            <person name="Bruce D."/>
            <person name="Pitluck S."/>
            <person name="Richardson P."/>
        </authorList>
    </citation>
    <scope>NUCLEOTIDE SEQUENCE [LARGE SCALE GENOMIC DNA]</scope>
    <source>
        <strain evidence="13">DSM 684</strain>
    </source>
</reference>
<dbReference type="SUPFAM" id="SSF52540">
    <property type="entry name" value="P-loop containing nucleoside triphosphate hydrolases"/>
    <property type="match status" value="1"/>
</dbReference>
<dbReference type="GO" id="GO:0003924">
    <property type="term" value="F:GTPase activity"/>
    <property type="evidence" value="ECO:0007669"/>
    <property type="project" value="UniProtKB-UniRule"/>
</dbReference>
<comment type="caution">
    <text evidence="13">The sequence shown here is derived from an EMBL/GenBank/DDBJ whole genome shotgun (WGS) entry which is preliminary data.</text>
</comment>
<dbReference type="PROSITE" id="PS51713">
    <property type="entry name" value="G_ERA"/>
    <property type="match status" value="1"/>
</dbReference>
<dbReference type="InterPro" id="IPR005225">
    <property type="entry name" value="Small_GTP-bd"/>
</dbReference>
<feature type="binding site" evidence="8">
    <location>
        <begin position="129"/>
        <end position="132"/>
    </location>
    <ligand>
        <name>GTP</name>
        <dbReference type="ChEBI" id="CHEBI:37565"/>
    </ligand>
</feature>
<keyword evidence="8" id="KW-0472">Membrane</keyword>
<dbReference type="NCBIfam" id="TIGR00231">
    <property type="entry name" value="small_GTP"/>
    <property type="match status" value="1"/>
</dbReference>
<dbReference type="Proteomes" id="UP000005695">
    <property type="component" value="Unassembled WGS sequence"/>
</dbReference>
<evidence type="ECO:0000259" key="11">
    <source>
        <dbReference type="PROSITE" id="PS50823"/>
    </source>
</evidence>
<dbReference type="InterPro" id="IPR030388">
    <property type="entry name" value="G_ERA_dom"/>
</dbReference>
<dbReference type="OrthoDB" id="9805918at2"/>
<comment type="subcellular location">
    <subcellularLocation>
        <location evidence="8">Cytoplasm</location>
    </subcellularLocation>
    <subcellularLocation>
        <location evidence="8">Cell membrane</location>
        <topology evidence="8">Peripheral membrane protein</topology>
    </subcellularLocation>
</comment>
<evidence type="ECO:0000259" key="12">
    <source>
        <dbReference type="PROSITE" id="PS51713"/>
    </source>
</evidence>
<dbReference type="FunFam" id="3.30.300.20:FF:000003">
    <property type="entry name" value="GTPase Era"/>
    <property type="match status" value="1"/>
</dbReference>
<dbReference type="Gene3D" id="3.30.300.20">
    <property type="match status" value="1"/>
</dbReference>
<evidence type="ECO:0000256" key="8">
    <source>
        <dbReference type="HAMAP-Rule" id="MF_00367"/>
    </source>
</evidence>
<dbReference type="GO" id="GO:0070181">
    <property type="term" value="F:small ribosomal subunit rRNA binding"/>
    <property type="evidence" value="ECO:0007669"/>
    <property type="project" value="UniProtKB-UniRule"/>
</dbReference>
<keyword evidence="14" id="KW-1185">Reference proteome</keyword>
<dbReference type="InterPro" id="IPR009019">
    <property type="entry name" value="KH_sf_prok-type"/>
</dbReference>
<reference evidence="13" key="1">
    <citation type="submission" date="2006-05" db="EMBL/GenBank/DDBJ databases">
        <title>Annotation of the draft genome assembly of Desulfuromonas acetoxidans DSM 684.</title>
        <authorList>
            <consortium name="US DOE Joint Genome Institute (JGI-ORNL)"/>
            <person name="Larimer F."/>
            <person name="Land M."/>
            <person name="Hauser L."/>
        </authorList>
    </citation>
    <scope>NUCLEOTIDE SEQUENCE [LARGE SCALE GENOMIC DNA]</scope>
    <source>
        <strain evidence="13">DSM 684</strain>
    </source>
</reference>
<evidence type="ECO:0000256" key="7">
    <source>
        <dbReference type="ARBA" id="ARBA00023134"/>
    </source>
</evidence>
<dbReference type="PROSITE" id="PS50823">
    <property type="entry name" value="KH_TYPE_2"/>
    <property type="match status" value="1"/>
</dbReference>
<keyword evidence="6 8" id="KW-0694">RNA-binding</keyword>
<gene>
    <name evidence="8" type="primary">era</name>
    <name evidence="13" type="ORF">Dace_0773</name>
</gene>
<evidence type="ECO:0000256" key="3">
    <source>
        <dbReference type="ARBA" id="ARBA00022517"/>
    </source>
</evidence>
<comment type="similarity">
    <text evidence="1 8 9 10">Belongs to the TRAFAC class TrmE-Era-EngA-EngB-Septin-like GTPase superfamily. Era GTPase family.</text>
</comment>
<dbReference type="InterPro" id="IPR005662">
    <property type="entry name" value="GTPase_Era-like"/>
</dbReference>
<dbReference type="Pfam" id="PF07650">
    <property type="entry name" value="KH_2"/>
    <property type="match status" value="1"/>
</dbReference>
<proteinExistence type="inferred from homology"/>
<dbReference type="NCBIfam" id="TIGR00436">
    <property type="entry name" value="era"/>
    <property type="match status" value="1"/>
</dbReference>
<evidence type="ECO:0000313" key="13">
    <source>
        <dbReference type="EMBL" id="EAT14995.1"/>
    </source>
</evidence>
<dbReference type="GO" id="GO:0005525">
    <property type="term" value="F:GTP binding"/>
    <property type="evidence" value="ECO:0007669"/>
    <property type="project" value="UniProtKB-UniRule"/>
</dbReference>
<feature type="region of interest" description="G3" evidence="9">
    <location>
        <begin position="67"/>
        <end position="70"/>
    </location>
</feature>
<accession>Q1JXG7</accession>
<feature type="region of interest" description="G1" evidence="9">
    <location>
        <begin position="20"/>
        <end position="27"/>
    </location>
</feature>
<feature type="region of interest" description="G4" evidence="9">
    <location>
        <begin position="129"/>
        <end position="132"/>
    </location>
</feature>
<evidence type="ECO:0000256" key="2">
    <source>
        <dbReference type="ARBA" id="ARBA00020484"/>
    </source>
</evidence>
<feature type="region of interest" description="G5" evidence="9">
    <location>
        <begin position="158"/>
        <end position="160"/>
    </location>
</feature>
<feature type="binding site" evidence="8">
    <location>
        <begin position="67"/>
        <end position="71"/>
    </location>
    <ligand>
        <name>GTP</name>
        <dbReference type="ChEBI" id="CHEBI:37565"/>
    </ligand>
</feature>
<dbReference type="EMBL" id="AAEW02000015">
    <property type="protein sequence ID" value="EAT14995.1"/>
    <property type="molecule type" value="Genomic_DNA"/>
</dbReference>
<evidence type="ECO:0000256" key="6">
    <source>
        <dbReference type="ARBA" id="ARBA00022884"/>
    </source>
</evidence>
<dbReference type="InterPro" id="IPR006073">
    <property type="entry name" value="GTP-bd"/>
</dbReference>
<sequence>MTDSTRTESTFRSGFVSIVGRPNVGKSTLLNQILGQKIAITANKPQTTRNRILGIHSEDNAQVLFLDTPGIHKATGKLNQYMVDQALSACRGVDVVVFLVEATDRVGGGDDFILDVLAQSDIPVVLVINKVDLVEKDKLLPLIAQYAERFDFKEIIPLSALNGSGVERLVASVRDMLPEGPPYYPEEMVTDLPERFIVGEMIREKILRKTHQEVPYGVAVQVDNFEERPGKNLIAIQATIYVGRDAHKRILVGKGGSMIKQLGQDARKEIEQFLDARVFLELFVKVKKNWMDSERFLREFGYE</sequence>
<dbReference type="SUPFAM" id="SSF54814">
    <property type="entry name" value="Prokaryotic type KH domain (KH-domain type II)"/>
    <property type="match status" value="1"/>
</dbReference>
<evidence type="ECO:0000256" key="10">
    <source>
        <dbReference type="RuleBase" id="RU003761"/>
    </source>
</evidence>
<dbReference type="Gene3D" id="3.40.50.300">
    <property type="entry name" value="P-loop containing nucleotide triphosphate hydrolases"/>
    <property type="match status" value="1"/>
</dbReference>
<keyword evidence="8" id="KW-1003">Cell membrane</keyword>
<feature type="region of interest" description="G2" evidence="9">
    <location>
        <begin position="46"/>
        <end position="50"/>
    </location>
</feature>
<keyword evidence="5 8" id="KW-0547">Nucleotide-binding</keyword>
<dbReference type="PRINTS" id="PR00326">
    <property type="entry name" value="GTP1OBG"/>
</dbReference>
<protein>
    <recommendedName>
        <fullName evidence="2 8">GTPase Era</fullName>
    </recommendedName>
</protein>
<dbReference type="CDD" id="cd04163">
    <property type="entry name" value="Era"/>
    <property type="match status" value="1"/>
</dbReference>
<evidence type="ECO:0000256" key="9">
    <source>
        <dbReference type="PROSITE-ProRule" id="PRU01050"/>
    </source>
</evidence>
<dbReference type="GO" id="GO:0005886">
    <property type="term" value="C:plasma membrane"/>
    <property type="evidence" value="ECO:0007669"/>
    <property type="project" value="UniProtKB-SubCell"/>
</dbReference>
<comment type="function">
    <text evidence="8">An essential GTPase that binds both GDP and GTP, with rapid nucleotide exchange. Plays a role in 16S rRNA processing and 30S ribosomal subunit biogenesis and possibly also in cell cycle regulation and energy metabolism.</text>
</comment>
<dbReference type="AlphaFoldDB" id="Q1JXG7"/>
<keyword evidence="8" id="KW-0699">rRNA-binding</keyword>
<dbReference type="FunFam" id="3.40.50.300:FF:000094">
    <property type="entry name" value="GTPase Era"/>
    <property type="match status" value="1"/>
</dbReference>
<feature type="domain" description="KH type-2" evidence="11">
    <location>
        <begin position="202"/>
        <end position="288"/>
    </location>
</feature>
<keyword evidence="7 8" id="KW-0342">GTP-binding</keyword>
<keyword evidence="8" id="KW-0963">Cytoplasm</keyword>
<evidence type="ECO:0000256" key="5">
    <source>
        <dbReference type="ARBA" id="ARBA00022741"/>
    </source>
</evidence>
<evidence type="ECO:0000256" key="1">
    <source>
        <dbReference type="ARBA" id="ARBA00007921"/>
    </source>
</evidence>
<evidence type="ECO:0000313" key="14">
    <source>
        <dbReference type="Proteomes" id="UP000005695"/>
    </source>
</evidence>
<dbReference type="RefSeq" id="WP_006001866.1">
    <property type="nucleotide sequence ID" value="NZ_AAEW02000015.1"/>
</dbReference>
<dbReference type="NCBIfam" id="NF000908">
    <property type="entry name" value="PRK00089.1"/>
    <property type="match status" value="1"/>
</dbReference>
<dbReference type="PANTHER" id="PTHR42698">
    <property type="entry name" value="GTPASE ERA"/>
    <property type="match status" value="1"/>
</dbReference>
<keyword evidence="4" id="KW-0997">Cell inner membrane</keyword>
<keyword evidence="3 8" id="KW-0690">Ribosome biogenesis</keyword>
<evidence type="ECO:0000256" key="4">
    <source>
        <dbReference type="ARBA" id="ARBA00022519"/>
    </source>
</evidence>
<dbReference type="CDD" id="cd22534">
    <property type="entry name" value="KH-II_Era"/>
    <property type="match status" value="1"/>
</dbReference>
<dbReference type="HAMAP" id="MF_00367">
    <property type="entry name" value="GTPase_Era"/>
    <property type="match status" value="1"/>
</dbReference>
<dbReference type="GO" id="GO:0000028">
    <property type="term" value="P:ribosomal small subunit assembly"/>
    <property type="evidence" value="ECO:0007669"/>
    <property type="project" value="TreeGrafter"/>
</dbReference>
<organism evidence="13 14">
    <name type="scientific">Desulfuromonas acetoxidans (strain DSM 684 / 11070)</name>
    <dbReference type="NCBI Taxonomy" id="281689"/>
    <lineage>
        <taxon>Bacteria</taxon>
        <taxon>Pseudomonadati</taxon>
        <taxon>Thermodesulfobacteriota</taxon>
        <taxon>Desulfuromonadia</taxon>
        <taxon>Desulfuromonadales</taxon>
        <taxon>Desulfuromonadaceae</taxon>
        <taxon>Desulfuromonas</taxon>
    </lineage>
</organism>
<dbReference type="GO" id="GO:0005829">
    <property type="term" value="C:cytosol"/>
    <property type="evidence" value="ECO:0007669"/>
    <property type="project" value="TreeGrafter"/>
</dbReference>
<dbReference type="InterPro" id="IPR015946">
    <property type="entry name" value="KH_dom-like_a/b"/>
</dbReference>
<dbReference type="InterPro" id="IPR004044">
    <property type="entry name" value="KH_dom_type_2"/>
</dbReference>
<feature type="domain" description="Era-type G" evidence="12">
    <location>
        <begin position="12"/>
        <end position="179"/>
    </location>
</feature>
<dbReference type="Pfam" id="PF01926">
    <property type="entry name" value="MMR_HSR1"/>
    <property type="match status" value="1"/>
</dbReference>
<dbReference type="GO" id="GO:0043024">
    <property type="term" value="F:ribosomal small subunit binding"/>
    <property type="evidence" value="ECO:0007669"/>
    <property type="project" value="TreeGrafter"/>
</dbReference>
<dbReference type="PANTHER" id="PTHR42698:SF1">
    <property type="entry name" value="GTPASE ERA, MITOCHONDRIAL"/>
    <property type="match status" value="1"/>
</dbReference>